<comment type="caution">
    <text evidence="2">The sequence shown here is derived from an EMBL/GenBank/DDBJ whole genome shotgun (WGS) entry which is preliminary data.</text>
</comment>
<proteinExistence type="predicted"/>
<protein>
    <submittedName>
        <fullName evidence="2">ABC transporter permease</fullName>
    </submittedName>
</protein>
<dbReference type="PANTHER" id="PTHR37305">
    <property type="entry name" value="INTEGRAL MEMBRANE PROTEIN-RELATED"/>
    <property type="match status" value="1"/>
</dbReference>
<feature type="transmembrane region" description="Helical" evidence="1">
    <location>
        <begin position="228"/>
        <end position="250"/>
    </location>
</feature>
<gene>
    <name evidence="2" type="ORF">H9727_04285</name>
</gene>
<dbReference type="PANTHER" id="PTHR37305:SF1">
    <property type="entry name" value="MEMBRANE PROTEIN"/>
    <property type="match status" value="1"/>
</dbReference>
<feature type="transmembrane region" description="Helical" evidence="1">
    <location>
        <begin position="145"/>
        <end position="166"/>
    </location>
</feature>
<dbReference type="Proteomes" id="UP000824132">
    <property type="component" value="Unassembled WGS sequence"/>
</dbReference>
<organism evidence="2 3">
    <name type="scientific">Candidatus Borkfalkia avistercoris</name>
    <dbReference type="NCBI Taxonomy" id="2838504"/>
    <lineage>
        <taxon>Bacteria</taxon>
        <taxon>Bacillati</taxon>
        <taxon>Bacillota</taxon>
        <taxon>Clostridia</taxon>
        <taxon>Christensenellales</taxon>
        <taxon>Christensenellaceae</taxon>
        <taxon>Candidatus Borkfalkia</taxon>
    </lineage>
</organism>
<accession>A0A9D2IEC6</accession>
<evidence type="ECO:0000256" key="1">
    <source>
        <dbReference type="SAM" id="Phobius"/>
    </source>
</evidence>
<keyword evidence="1" id="KW-0812">Transmembrane</keyword>
<feature type="transmembrane region" description="Helical" evidence="1">
    <location>
        <begin position="20"/>
        <end position="39"/>
    </location>
</feature>
<evidence type="ECO:0000313" key="2">
    <source>
        <dbReference type="EMBL" id="HIZ03484.1"/>
    </source>
</evidence>
<dbReference type="GO" id="GO:0005886">
    <property type="term" value="C:plasma membrane"/>
    <property type="evidence" value="ECO:0007669"/>
    <property type="project" value="UniProtKB-SubCell"/>
</dbReference>
<evidence type="ECO:0000313" key="3">
    <source>
        <dbReference type="Proteomes" id="UP000824132"/>
    </source>
</evidence>
<reference evidence="2" key="1">
    <citation type="journal article" date="2021" name="PeerJ">
        <title>Extensive microbial diversity within the chicken gut microbiome revealed by metagenomics and culture.</title>
        <authorList>
            <person name="Gilroy R."/>
            <person name="Ravi A."/>
            <person name="Getino M."/>
            <person name="Pursley I."/>
            <person name="Horton D.L."/>
            <person name="Alikhan N.F."/>
            <person name="Baker D."/>
            <person name="Gharbi K."/>
            <person name="Hall N."/>
            <person name="Watson M."/>
            <person name="Adriaenssens E.M."/>
            <person name="Foster-Nyarko E."/>
            <person name="Jarju S."/>
            <person name="Secka A."/>
            <person name="Antonio M."/>
            <person name="Oren A."/>
            <person name="Chaudhuri R.R."/>
            <person name="La Ragione R."/>
            <person name="Hildebrand F."/>
            <person name="Pallen M.J."/>
        </authorList>
    </citation>
    <scope>NUCLEOTIDE SEQUENCE</scope>
    <source>
        <strain evidence="2">CHK187-5294</strain>
    </source>
</reference>
<reference evidence="2" key="2">
    <citation type="submission" date="2021-04" db="EMBL/GenBank/DDBJ databases">
        <authorList>
            <person name="Gilroy R."/>
        </authorList>
    </citation>
    <scope>NUCLEOTIDE SEQUENCE</scope>
    <source>
        <strain evidence="2">CHK187-5294</strain>
    </source>
</reference>
<name>A0A9D2IEC6_9FIRM</name>
<keyword evidence="1" id="KW-0472">Membrane</keyword>
<keyword evidence="1" id="KW-1133">Transmembrane helix</keyword>
<sequence>MKQLLRADFYRLLRSKFFYILLAVAFGLSLISFLLYLAIARLAEEDLFALLLTAEDLQILSFDGTVGYCAAIAAAIFICGDYSGGGMRNKIVAGCGRRKIFYSKLIVCSVVSVAVYLAMQVVVFAFGGAAFGWQGVSGYDVACRFVAGLFMSLAYAAIFASFALLLQKLSSALVLGVVCIFAVTLVTSLLAVAEQSLDMAAFEWLYKIFAHLTPMGHNSLIQTGAGNFWALSAISAAWVVLAVVAVPICFKRCDIR</sequence>
<feature type="transmembrane region" description="Helical" evidence="1">
    <location>
        <begin position="101"/>
        <end position="133"/>
    </location>
</feature>
<feature type="transmembrane region" description="Helical" evidence="1">
    <location>
        <begin position="173"/>
        <end position="193"/>
    </location>
</feature>
<dbReference type="GO" id="GO:0140359">
    <property type="term" value="F:ABC-type transporter activity"/>
    <property type="evidence" value="ECO:0007669"/>
    <property type="project" value="InterPro"/>
</dbReference>
<dbReference type="AlphaFoldDB" id="A0A9D2IEC6"/>
<dbReference type="EMBL" id="DXCL01000026">
    <property type="protein sequence ID" value="HIZ03484.1"/>
    <property type="molecule type" value="Genomic_DNA"/>
</dbReference>
<feature type="transmembrane region" description="Helical" evidence="1">
    <location>
        <begin position="59"/>
        <end position="80"/>
    </location>
</feature>